<reference evidence="2 3" key="1">
    <citation type="submission" date="2023-02" db="EMBL/GenBank/DDBJ databases">
        <title>Entomopathogenic bacteria.</title>
        <authorList>
            <person name="Machado R.A."/>
        </authorList>
    </citation>
    <scope>NUCLEOTIDE SEQUENCE [LARGE SCALE GENOMIC DNA]</scope>
    <source>
        <strain evidence="2 3">XENO-7</strain>
    </source>
</reference>
<sequence>MRSDVITMGSERSQLTRRQWCAIAGGLMGGFMAILGQRIAR</sequence>
<proteinExistence type="predicted"/>
<keyword evidence="3" id="KW-1185">Reference proteome</keyword>
<dbReference type="Proteomes" id="UP001214757">
    <property type="component" value="Unassembled WGS sequence"/>
</dbReference>
<name>A0ABT5M6X0_9GAMM</name>
<evidence type="ECO:0000313" key="2">
    <source>
        <dbReference type="EMBL" id="MDC9623449.1"/>
    </source>
</evidence>
<dbReference type="EMBL" id="JAQRFO010000053">
    <property type="protein sequence ID" value="MDC9623449.1"/>
    <property type="molecule type" value="Genomic_DNA"/>
</dbReference>
<keyword evidence="1" id="KW-0472">Membrane</keyword>
<gene>
    <name evidence="2" type="ORF">PSI22_17850</name>
</gene>
<dbReference type="RefSeq" id="WP_273580910.1">
    <property type="nucleotide sequence ID" value="NZ_JAQRFO010000053.1"/>
</dbReference>
<accession>A0ABT5M6X0</accession>
<evidence type="ECO:0000256" key="1">
    <source>
        <dbReference type="SAM" id="Phobius"/>
    </source>
</evidence>
<protein>
    <submittedName>
        <fullName evidence="2">Uncharacterized protein</fullName>
    </submittedName>
</protein>
<organism evidence="2 3">
    <name type="scientific">Xenorhabdus aichiensis</name>
    <dbReference type="NCBI Taxonomy" id="3025874"/>
    <lineage>
        <taxon>Bacteria</taxon>
        <taxon>Pseudomonadati</taxon>
        <taxon>Pseudomonadota</taxon>
        <taxon>Gammaproteobacteria</taxon>
        <taxon>Enterobacterales</taxon>
        <taxon>Morganellaceae</taxon>
        <taxon>Xenorhabdus</taxon>
    </lineage>
</organism>
<feature type="transmembrane region" description="Helical" evidence="1">
    <location>
        <begin position="20"/>
        <end position="40"/>
    </location>
</feature>
<comment type="caution">
    <text evidence="2">The sequence shown here is derived from an EMBL/GenBank/DDBJ whole genome shotgun (WGS) entry which is preliminary data.</text>
</comment>
<keyword evidence="1" id="KW-0812">Transmembrane</keyword>
<evidence type="ECO:0000313" key="3">
    <source>
        <dbReference type="Proteomes" id="UP001214757"/>
    </source>
</evidence>
<keyword evidence="1" id="KW-1133">Transmembrane helix</keyword>